<dbReference type="KEGG" id="sals:SLNWT_3478"/>
<dbReference type="EMBL" id="CP010519">
    <property type="protein sequence ID" value="AJE83854.1"/>
    <property type="molecule type" value="Genomic_DNA"/>
</dbReference>
<organism evidence="2 3">
    <name type="scientific">Streptomyces albus (strain ATCC 21838 / DSM 41398 / FERM P-419 / JCM 4703 / NBRC 107858)</name>
    <dbReference type="NCBI Taxonomy" id="1081613"/>
    <lineage>
        <taxon>Bacteria</taxon>
        <taxon>Bacillati</taxon>
        <taxon>Actinomycetota</taxon>
        <taxon>Actinomycetes</taxon>
        <taxon>Kitasatosporales</taxon>
        <taxon>Streptomycetaceae</taxon>
        <taxon>Streptomyces</taxon>
    </lineage>
</organism>
<name>A0A0B5EQI5_STRA4</name>
<sequence length="62" mass="6740">MARRPPRDALDVLGAMSSVERGTRSPMLGARHGGSNQGRLDYGYANKPEVPGEQLQKCRVNS</sequence>
<dbReference type="Proteomes" id="UP000031523">
    <property type="component" value="Chromosome"/>
</dbReference>
<accession>A0A0B5EQI5</accession>
<feature type="region of interest" description="Disordered" evidence="1">
    <location>
        <begin position="1"/>
        <end position="62"/>
    </location>
</feature>
<evidence type="ECO:0000313" key="2">
    <source>
        <dbReference type="EMBL" id="AJE83854.1"/>
    </source>
</evidence>
<dbReference type="AlphaFoldDB" id="A0A0B5EQI5"/>
<protein>
    <submittedName>
        <fullName evidence="2">Uncharacterized protein</fullName>
    </submittedName>
</protein>
<feature type="compositionally biased region" description="Basic and acidic residues" evidence="1">
    <location>
        <begin position="1"/>
        <end position="10"/>
    </location>
</feature>
<gene>
    <name evidence="2" type="ORF">SLNWT_3478</name>
</gene>
<evidence type="ECO:0000256" key="1">
    <source>
        <dbReference type="SAM" id="MobiDB-lite"/>
    </source>
</evidence>
<evidence type="ECO:0000313" key="3">
    <source>
        <dbReference type="Proteomes" id="UP000031523"/>
    </source>
</evidence>
<keyword evidence="3" id="KW-1185">Reference proteome</keyword>
<proteinExistence type="predicted"/>
<reference evidence="2 3" key="1">
    <citation type="submission" date="2015-01" db="EMBL/GenBank/DDBJ databases">
        <title>Enhanced salinomycin production by adjusting the supply of polyketide extender units in Streptomyce albus DSM 41398.</title>
        <authorList>
            <person name="Lu C."/>
        </authorList>
    </citation>
    <scope>NUCLEOTIDE SEQUENCE [LARGE SCALE GENOMIC DNA]</scope>
    <source>
        <strain evidence="3">ATCC 21838 / DSM 41398 / FERM P-419 / JCM 4703 / NBRC 107858</strain>
    </source>
</reference>